<dbReference type="AlphaFoldDB" id="A0A397TIB8"/>
<evidence type="ECO:0000313" key="1">
    <source>
        <dbReference type="EMBL" id="RIA94584.1"/>
    </source>
</evidence>
<keyword evidence="2" id="KW-1185">Reference proteome</keyword>
<gene>
    <name evidence="1" type="ORF">C1645_759655</name>
</gene>
<comment type="caution">
    <text evidence="1">The sequence shown here is derived from an EMBL/GenBank/DDBJ whole genome shotgun (WGS) entry which is preliminary data.</text>
</comment>
<reference evidence="1 2" key="1">
    <citation type="submission" date="2018-06" db="EMBL/GenBank/DDBJ databases">
        <title>Comparative genomics reveals the genomic features of Rhizophagus irregularis, R. cerebriforme, R. diaphanum and Gigaspora rosea, and their symbiotic lifestyle signature.</title>
        <authorList>
            <person name="Morin E."/>
            <person name="San Clemente H."/>
            <person name="Chen E.C.H."/>
            <person name="De La Providencia I."/>
            <person name="Hainaut M."/>
            <person name="Kuo A."/>
            <person name="Kohler A."/>
            <person name="Murat C."/>
            <person name="Tang N."/>
            <person name="Roy S."/>
            <person name="Loubradou J."/>
            <person name="Henrissat B."/>
            <person name="Grigoriev I.V."/>
            <person name="Corradi N."/>
            <person name="Roux C."/>
            <person name="Martin F.M."/>
        </authorList>
    </citation>
    <scope>NUCLEOTIDE SEQUENCE [LARGE SCALE GENOMIC DNA]</scope>
    <source>
        <strain evidence="1 2">DAOM 227022</strain>
    </source>
</reference>
<accession>A0A397TIB8</accession>
<proteinExistence type="predicted"/>
<dbReference type="EMBL" id="QKYT01000077">
    <property type="protein sequence ID" value="RIA94584.1"/>
    <property type="molecule type" value="Genomic_DNA"/>
</dbReference>
<name>A0A397TIB8_9GLOM</name>
<dbReference type="Proteomes" id="UP000265703">
    <property type="component" value="Unassembled WGS sequence"/>
</dbReference>
<evidence type="ECO:0000313" key="2">
    <source>
        <dbReference type="Proteomes" id="UP000265703"/>
    </source>
</evidence>
<protein>
    <submittedName>
        <fullName evidence="1">Uncharacterized protein</fullName>
    </submittedName>
</protein>
<sequence length="61" mass="7715">MIKETRKWKYLLYVIWPRLNKKYLFIYFSIKERNNYLSLQKIKHASSIRNLFTIKFSRKTR</sequence>
<organism evidence="1 2">
    <name type="scientific">Glomus cerebriforme</name>
    <dbReference type="NCBI Taxonomy" id="658196"/>
    <lineage>
        <taxon>Eukaryota</taxon>
        <taxon>Fungi</taxon>
        <taxon>Fungi incertae sedis</taxon>
        <taxon>Mucoromycota</taxon>
        <taxon>Glomeromycotina</taxon>
        <taxon>Glomeromycetes</taxon>
        <taxon>Glomerales</taxon>
        <taxon>Glomeraceae</taxon>
        <taxon>Glomus</taxon>
    </lineage>
</organism>